<name>A0A0T6AZU2_9SCAR</name>
<evidence type="ECO:0000313" key="8">
    <source>
        <dbReference type="EMBL" id="KRT80736.1"/>
    </source>
</evidence>
<dbReference type="Gene3D" id="3.40.50.1240">
    <property type="entry name" value="Phosphoglycerate mutase-like"/>
    <property type="match status" value="1"/>
</dbReference>
<evidence type="ECO:0000256" key="2">
    <source>
        <dbReference type="ARBA" id="ARBA00005375"/>
    </source>
</evidence>
<keyword evidence="9" id="KW-1185">Reference proteome</keyword>
<evidence type="ECO:0000313" key="9">
    <source>
        <dbReference type="Proteomes" id="UP000051574"/>
    </source>
</evidence>
<protein>
    <recommendedName>
        <fullName evidence="3">acid phosphatase</fullName>
        <ecNumber evidence="3">3.1.3.2</ecNumber>
    </recommendedName>
</protein>
<dbReference type="GO" id="GO:0003993">
    <property type="term" value="F:acid phosphatase activity"/>
    <property type="evidence" value="ECO:0007669"/>
    <property type="project" value="UniProtKB-EC"/>
</dbReference>
<evidence type="ECO:0000256" key="4">
    <source>
        <dbReference type="ARBA" id="ARBA00022729"/>
    </source>
</evidence>
<evidence type="ECO:0000256" key="7">
    <source>
        <dbReference type="ARBA" id="ARBA00023180"/>
    </source>
</evidence>
<dbReference type="AlphaFoldDB" id="A0A0T6AZU2"/>
<dbReference type="Proteomes" id="UP000051574">
    <property type="component" value="Unassembled WGS sequence"/>
</dbReference>
<dbReference type="OrthoDB" id="10257284at2759"/>
<dbReference type="InterPro" id="IPR050645">
    <property type="entry name" value="Histidine_acid_phosphatase"/>
</dbReference>
<dbReference type="InterPro" id="IPR029033">
    <property type="entry name" value="His_PPase_superfam"/>
</dbReference>
<evidence type="ECO:0000256" key="1">
    <source>
        <dbReference type="ARBA" id="ARBA00000032"/>
    </source>
</evidence>
<keyword evidence="5" id="KW-0378">Hydrolase</keyword>
<dbReference type="PANTHER" id="PTHR11567:SF211">
    <property type="entry name" value="PROSTATIC ACID PHOSPHATASE"/>
    <property type="match status" value="1"/>
</dbReference>
<comment type="catalytic activity">
    <reaction evidence="1">
        <text>a phosphate monoester + H2O = an alcohol + phosphate</text>
        <dbReference type="Rhea" id="RHEA:15017"/>
        <dbReference type="ChEBI" id="CHEBI:15377"/>
        <dbReference type="ChEBI" id="CHEBI:30879"/>
        <dbReference type="ChEBI" id="CHEBI:43474"/>
        <dbReference type="ChEBI" id="CHEBI:67140"/>
        <dbReference type="EC" id="3.1.3.2"/>
    </reaction>
</comment>
<dbReference type="SUPFAM" id="SSF53254">
    <property type="entry name" value="Phosphoglycerate mutase-like"/>
    <property type="match status" value="1"/>
</dbReference>
<evidence type="ECO:0000256" key="5">
    <source>
        <dbReference type="ARBA" id="ARBA00022801"/>
    </source>
</evidence>
<dbReference type="InterPro" id="IPR000560">
    <property type="entry name" value="His_Pase_clade-2"/>
</dbReference>
<comment type="caution">
    <text evidence="8">The sequence shown here is derived from an EMBL/GenBank/DDBJ whole genome shotgun (WGS) entry which is preliminary data.</text>
</comment>
<keyword evidence="4" id="KW-0732">Signal</keyword>
<dbReference type="CDD" id="cd07061">
    <property type="entry name" value="HP_HAP_like"/>
    <property type="match status" value="1"/>
</dbReference>
<reference evidence="8 9" key="1">
    <citation type="submission" date="2015-09" db="EMBL/GenBank/DDBJ databases">
        <title>Draft genome of the scarab beetle Oryctes borbonicus.</title>
        <authorList>
            <person name="Meyer J.M."/>
            <person name="Markov G.V."/>
            <person name="Baskaran P."/>
            <person name="Herrmann M."/>
            <person name="Sommer R.J."/>
            <person name="Roedelsperger C."/>
        </authorList>
    </citation>
    <scope>NUCLEOTIDE SEQUENCE [LARGE SCALE GENOMIC DNA]</scope>
    <source>
        <strain evidence="8">OB123</strain>
        <tissue evidence="8">Whole animal</tissue>
    </source>
</reference>
<proteinExistence type="inferred from homology"/>
<dbReference type="EMBL" id="LJIG01016393">
    <property type="protein sequence ID" value="KRT80736.1"/>
    <property type="molecule type" value="Genomic_DNA"/>
</dbReference>
<organism evidence="8 9">
    <name type="scientific">Oryctes borbonicus</name>
    <dbReference type="NCBI Taxonomy" id="1629725"/>
    <lineage>
        <taxon>Eukaryota</taxon>
        <taxon>Metazoa</taxon>
        <taxon>Ecdysozoa</taxon>
        <taxon>Arthropoda</taxon>
        <taxon>Hexapoda</taxon>
        <taxon>Insecta</taxon>
        <taxon>Pterygota</taxon>
        <taxon>Neoptera</taxon>
        <taxon>Endopterygota</taxon>
        <taxon>Coleoptera</taxon>
        <taxon>Polyphaga</taxon>
        <taxon>Scarabaeiformia</taxon>
        <taxon>Scarabaeidae</taxon>
        <taxon>Dynastinae</taxon>
        <taxon>Oryctes</taxon>
    </lineage>
</organism>
<dbReference type="PANTHER" id="PTHR11567">
    <property type="entry name" value="ACID PHOSPHATASE-RELATED"/>
    <property type="match status" value="1"/>
</dbReference>
<gene>
    <name evidence="8" type="ORF">AMK59_4956</name>
</gene>
<comment type="similarity">
    <text evidence="2">Belongs to the histidine acid phosphatase family.</text>
</comment>
<keyword evidence="6" id="KW-1015">Disulfide bond</keyword>
<evidence type="ECO:0000256" key="6">
    <source>
        <dbReference type="ARBA" id="ARBA00023157"/>
    </source>
</evidence>
<accession>A0A0T6AZU2</accession>
<keyword evidence="7" id="KW-0325">Glycoprotein</keyword>
<dbReference type="Pfam" id="PF00328">
    <property type="entry name" value="His_Phos_2"/>
    <property type="match status" value="1"/>
</dbReference>
<dbReference type="EC" id="3.1.3.2" evidence="3"/>
<sequence>MSEDTLVLLHTIFRHGERTTDRGHQYPRDPYIKEEFAPYGPGQLTNDGKKSMFDLGKVLRNIYNEYLGDEYVPKHVYAVATDYDRTKTSLQLVLASLYPPKGQNVWHEELNWQPIPYYSSPSEYDNVLGGLLEKPEFLAAYGKNFENSEAKKLFQQQHDVIEYLRKHTGDDIKYIRDVWLLLGTLVTEKQFGLTLPDWTAPVFPNKLIELAAHEYKLQTATKELKKLVFGNLVEKILNDTKAKISGKSECKIHLYSGHDCNVAHFLIHFGVMYRHFPSYASCAVLEVHLLDGKHVLKLKYRESKTTEFKYLSFPNGSQILTLEDFENSVKDLLN</sequence>
<evidence type="ECO:0000256" key="3">
    <source>
        <dbReference type="ARBA" id="ARBA00012646"/>
    </source>
</evidence>